<evidence type="ECO:0000256" key="1">
    <source>
        <dbReference type="SAM" id="SignalP"/>
    </source>
</evidence>
<feature type="signal peptide" evidence="1">
    <location>
        <begin position="1"/>
        <end position="26"/>
    </location>
</feature>
<proteinExistence type="predicted"/>
<protein>
    <recommendedName>
        <fullName evidence="4">Knottin scorpion toxin-like domain-containing protein</fullName>
    </recommendedName>
</protein>
<feature type="chain" id="PRO_5016324262" description="Knottin scorpion toxin-like domain-containing protein" evidence="1">
    <location>
        <begin position="27"/>
        <end position="72"/>
    </location>
</feature>
<dbReference type="AlphaFoldDB" id="A0A328D7C0"/>
<dbReference type="EMBL" id="NQVE01000195">
    <property type="protein sequence ID" value="RAL40249.1"/>
    <property type="molecule type" value="Genomic_DNA"/>
</dbReference>
<comment type="caution">
    <text evidence="2">The sequence shown here is derived from an EMBL/GenBank/DDBJ whole genome shotgun (WGS) entry which is preliminary data.</text>
</comment>
<evidence type="ECO:0000313" key="2">
    <source>
        <dbReference type="EMBL" id="RAL40249.1"/>
    </source>
</evidence>
<accession>A0A328D7C0</accession>
<name>A0A328D7C0_9ASTE</name>
<keyword evidence="1" id="KW-0732">Signal</keyword>
<dbReference type="Gene3D" id="3.30.30.10">
    <property type="entry name" value="Knottin, scorpion toxin-like"/>
    <property type="match status" value="1"/>
</dbReference>
<sequence length="72" mass="7465">MALSSDKLVASVFLFLVLLSAPEMGGIKMGEGKKCFGKFGGCWAEAACAAACQTQGYAAGKCSTVLRHCCCH</sequence>
<dbReference type="InterPro" id="IPR036574">
    <property type="entry name" value="Scorpion_toxin-like_sf"/>
</dbReference>
<evidence type="ECO:0000313" key="3">
    <source>
        <dbReference type="Proteomes" id="UP000249390"/>
    </source>
</evidence>
<organism evidence="2 3">
    <name type="scientific">Cuscuta australis</name>
    <dbReference type="NCBI Taxonomy" id="267555"/>
    <lineage>
        <taxon>Eukaryota</taxon>
        <taxon>Viridiplantae</taxon>
        <taxon>Streptophyta</taxon>
        <taxon>Embryophyta</taxon>
        <taxon>Tracheophyta</taxon>
        <taxon>Spermatophyta</taxon>
        <taxon>Magnoliopsida</taxon>
        <taxon>eudicotyledons</taxon>
        <taxon>Gunneridae</taxon>
        <taxon>Pentapetalae</taxon>
        <taxon>asterids</taxon>
        <taxon>lamiids</taxon>
        <taxon>Solanales</taxon>
        <taxon>Convolvulaceae</taxon>
        <taxon>Cuscuteae</taxon>
        <taxon>Cuscuta</taxon>
        <taxon>Cuscuta subgen. Grammica</taxon>
        <taxon>Cuscuta sect. Cleistogrammica</taxon>
    </lineage>
</organism>
<evidence type="ECO:0008006" key="4">
    <source>
        <dbReference type="Google" id="ProtNLM"/>
    </source>
</evidence>
<keyword evidence="3" id="KW-1185">Reference proteome</keyword>
<gene>
    <name evidence="2" type="ORF">DM860_008389</name>
</gene>
<reference evidence="2 3" key="1">
    <citation type="submission" date="2018-06" db="EMBL/GenBank/DDBJ databases">
        <title>The Genome of Cuscuta australis (Dodder) Provides Insight into the Evolution of Plant Parasitism.</title>
        <authorList>
            <person name="Liu H."/>
        </authorList>
    </citation>
    <scope>NUCLEOTIDE SEQUENCE [LARGE SCALE GENOMIC DNA]</scope>
    <source>
        <strain evidence="3">cv. Yunnan</strain>
        <tissue evidence="2">Vines</tissue>
    </source>
</reference>
<dbReference type="Proteomes" id="UP000249390">
    <property type="component" value="Unassembled WGS sequence"/>
</dbReference>